<evidence type="ECO:0000313" key="4">
    <source>
        <dbReference type="EMBL" id="MFC4071829.1"/>
    </source>
</evidence>
<dbReference type="Proteomes" id="UP001595867">
    <property type="component" value="Unassembled WGS sequence"/>
</dbReference>
<dbReference type="SUPFAM" id="SSF158682">
    <property type="entry name" value="TerB-like"/>
    <property type="match status" value="1"/>
</dbReference>
<proteinExistence type="predicted"/>
<evidence type="ECO:0000256" key="2">
    <source>
        <dbReference type="SAM" id="MobiDB-lite"/>
    </source>
</evidence>
<dbReference type="Gene3D" id="1.10.3680.10">
    <property type="entry name" value="TerB-like"/>
    <property type="match status" value="1"/>
</dbReference>
<dbReference type="InterPro" id="IPR029024">
    <property type="entry name" value="TerB-like"/>
</dbReference>
<evidence type="ECO:0000313" key="5">
    <source>
        <dbReference type="Proteomes" id="UP001595867"/>
    </source>
</evidence>
<feature type="region of interest" description="Disordered" evidence="2">
    <location>
        <begin position="1"/>
        <end position="27"/>
    </location>
</feature>
<comment type="caution">
    <text evidence="4">The sequence shown here is derived from an EMBL/GenBank/DDBJ whole genome shotgun (WGS) entry which is preliminary data.</text>
</comment>
<accession>A0ABV8J9Y5</accession>
<organism evidence="4 5">
    <name type="scientific">Actinoplanes subglobosus</name>
    <dbReference type="NCBI Taxonomy" id="1547892"/>
    <lineage>
        <taxon>Bacteria</taxon>
        <taxon>Bacillati</taxon>
        <taxon>Actinomycetota</taxon>
        <taxon>Actinomycetes</taxon>
        <taxon>Micromonosporales</taxon>
        <taxon>Micromonosporaceae</taxon>
        <taxon>Actinoplanes</taxon>
    </lineage>
</organism>
<feature type="transmembrane region" description="Helical" evidence="3">
    <location>
        <begin position="304"/>
        <end position="330"/>
    </location>
</feature>
<evidence type="ECO:0000256" key="3">
    <source>
        <dbReference type="SAM" id="Phobius"/>
    </source>
</evidence>
<keyword evidence="3" id="KW-1133">Transmembrane helix</keyword>
<gene>
    <name evidence="4" type="ORF">ACFO0C_43410</name>
</gene>
<dbReference type="EMBL" id="JBHSBL010000029">
    <property type="protein sequence ID" value="MFC4071829.1"/>
    <property type="molecule type" value="Genomic_DNA"/>
</dbReference>
<keyword evidence="3" id="KW-0472">Membrane</keyword>
<dbReference type="RefSeq" id="WP_378072707.1">
    <property type="nucleotide sequence ID" value="NZ_JBHSBL010000029.1"/>
</dbReference>
<feature type="coiled-coil region" evidence="1">
    <location>
        <begin position="385"/>
        <end position="412"/>
    </location>
</feature>
<sequence length="425" mass="45305">MPVNAFASRRMRGESESCESEEPGRSGEIILSVAPDTLSPKNVKGTTMKPLDLGLGRLKAVADAAGRRVADGTNAAMKLVAEAADDAQEVVMAKVADVKDSLSRHSEEPVDLAGLKGEAKLLYCRVLVSLALVDGVLDPREIANLYLFASTIGLEDDARSALRGEITAAQRGVKAPDATEELARELHDLLAEDQREPVFTMLVRDLVRISRADRHAADSERERIVLVADLAFPETAEGVVQATEKLTIAEEDFASGKVTTSQMESTTKEIISKVAAFGAPIAAVSMAGSVSGLGGAGITTGLAALGFGGLLGLSAMVTGIGTVVILGVAVHQGTRYLLATNEREREKRREYLIQQVLKHHQQAITELTDDIAGLAHRMEAGLAQTTQNEERLAALRAELDAFQQALMSLQTSQESFERREPVSAG</sequence>
<keyword evidence="3" id="KW-0812">Transmembrane</keyword>
<keyword evidence="1" id="KW-0175">Coiled coil</keyword>
<protein>
    <submittedName>
        <fullName evidence="4">TerB family tellurite resistance protein</fullName>
    </submittedName>
</protein>
<reference evidence="5" key="1">
    <citation type="journal article" date="2019" name="Int. J. Syst. Evol. Microbiol.">
        <title>The Global Catalogue of Microorganisms (GCM) 10K type strain sequencing project: providing services to taxonomists for standard genome sequencing and annotation.</title>
        <authorList>
            <consortium name="The Broad Institute Genomics Platform"/>
            <consortium name="The Broad Institute Genome Sequencing Center for Infectious Disease"/>
            <person name="Wu L."/>
            <person name="Ma J."/>
        </authorList>
    </citation>
    <scope>NUCLEOTIDE SEQUENCE [LARGE SCALE GENOMIC DNA]</scope>
    <source>
        <strain evidence="5">TBRC 5832</strain>
    </source>
</reference>
<name>A0ABV8J9Y5_9ACTN</name>
<feature type="transmembrane region" description="Helical" evidence="3">
    <location>
        <begin position="274"/>
        <end position="298"/>
    </location>
</feature>
<evidence type="ECO:0000256" key="1">
    <source>
        <dbReference type="SAM" id="Coils"/>
    </source>
</evidence>
<keyword evidence="5" id="KW-1185">Reference proteome</keyword>
<dbReference type="CDD" id="cd07177">
    <property type="entry name" value="terB_like"/>
    <property type="match status" value="1"/>
</dbReference>